<dbReference type="GO" id="GO:0031177">
    <property type="term" value="F:phosphopantetheine binding"/>
    <property type="evidence" value="ECO:0007669"/>
    <property type="project" value="TreeGrafter"/>
</dbReference>
<protein>
    <submittedName>
        <fullName evidence="1">Uncharacterized protein</fullName>
    </submittedName>
</protein>
<dbReference type="AlphaFoldDB" id="A0A8H6CFR5"/>
<gene>
    <name evidence="1" type="ORF">HO133_001470</name>
</gene>
<keyword evidence="2" id="KW-1185">Reference proteome</keyword>
<dbReference type="PANTHER" id="PTHR45527">
    <property type="entry name" value="NONRIBOSOMAL PEPTIDE SYNTHETASE"/>
    <property type="match status" value="1"/>
</dbReference>
<dbReference type="GeneID" id="59329886"/>
<comment type="caution">
    <text evidence="1">The sequence shown here is derived from an EMBL/GenBank/DDBJ whole genome shotgun (WGS) entry which is preliminary data.</text>
</comment>
<organism evidence="1 2">
    <name type="scientific">Letharia lupina</name>
    <dbReference type="NCBI Taxonomy" id="560253"/>
    <lineage>
        <taxon>Eukaryota</taxon>
        <taxon>Fungi</taxon>
        <taxon>Dikarya</taxon>
        <taxon>Ascomycota</taxon>
        <taxon>Pezizomycotina</taxon>
        <taxon>Lecanoromycetes</taxon>
        <taxon>OSLEUM clade</taxon>
        <taxon>Lecanoromycetidae</taxon>
        <taxon>Lecanorales</taxon>
        <taxon>Lecanorineae</taxon>
        <taxon>Parmeliaceae</taxon>
        <taxon>Letharia</taxon>
    </lineage>
</organism>
<reference evidence="1 2" key="1">
    <citation type="journal article" date="2020" name="Genomics">
        <title>Complete, high-quality genomes from long-read metagenomic sequencing of two wolf lichen thalli reveals enigmatic genome architecture.</title>
        <authorList>
            <person name="McKenzie S.K."/>
            <person name="Walston R.F."/>
            <person name="Allen J.L."/>
        </authorList>
    </citation>
    <scope>NUCLEOTIDE SEQUENCE [LARGE SCALE GENOMIC DNA]</scope>
    <source>
        <strain evidence="1">WasteWater1</strain>
    </source>
</reference>
<dbReference type="Gene3D" id="3.30.559.30">
    <property type="entry name" value="Nonribosomal peptide synthetase, condensation domain"/>
    <property type="match status" value="1"/>
</dbReference>
<sequence length="321" mass="36363">MLQTVFEMRVSFNQKLLRQTRQQQQNKNQILRTRHVKHKDRILRVVVNDTIQRESGYNLAKYKASDMSKRVGSGDPLFRYAIVSEGDRSFLVWTCHQGGFDGYKALGCSQFSRTIEIKKAGGTNSFVTLPTLGHAAWALAVGSLWSVDDVLFGSVKMGRQMARDSPLCRVESGKGPMMAVQDELLSTIQYKHEGWASTMDCLGPQTIRPGMIDWDPLGGEVFSRTLKHRAPKGELGYLKPRRDLAVHFTINASMLVDIYEHEHHLNLRVSYDANMWEEKLVTKPVDTFTNLLTKMLFSRDGKVGELLLGGAEGMTRLRDRL</sequence>
<name>A0A8H6CFR5_9LECA</name>
<dbReference type="GO" id="GO:0044550">
    <property type="term" value="P:secondary metabolite biosynthetic process"/>
    <property type="evidence" value="ECO:0007669"/>
    <property type="project" value="TreeGrafter"/>
</dbReference>
<proteinExistence type="predicted"/>
<evidence type="ECO:0000313" key="1">
    <source>
        <dbReference type="EMBL" id="KAF6222384.1"/>
    </source>
</evidence>
<accession>A0A8H6CFR5</accession>
<dbReference type="Proteomes" id="UP000593566">
    <property type="component" value="Unassembled WGS sequence"/>
</dbReference>
<dbReference type="RefSeq" id="XP_037151819.1">
    <property type="nucleotide sequence ID" value="XM_037292400.1"/>
</dbReference>
<dbReference type="GO" id="GO:0005737">
    <property type="term" value="C:cytoplasm"/>
    <property type="evidence" value="ECO:0007669"/>
    <property type="project" value="TreeGrafter"/>
</dbReference>
<dbReference type="EMBL" id="JACCJB010000012">
    <property type="protein sequence ID" value="KAF6222384.1"/>
    <property type="molecule type" value="Genomic_DNA"/>
</dbReference>
<dbReference type="GO" id="GO:0043041">
    <property type="term" value="P:amino acid activation for nonribosomal peptide biosynthetic process"/>
    <property type="evidence" value="ECO:0007669"/>
    <property type="project" value="TreeGrafter"/>
</dbReference>
<dbReference type="PANTHER" id="PTHR45527:SF1">
    <property type="entry name" value="FATTY ACID SYNTHASE"/>
    <property type="match status" value="1"/>
</dbReference>
<dbReference type="SUPFAM" id="SSF52777">
    <property type="entry name" value="CoA-dependent acyltransferases"/>
    <property type="match status" value="2"/>
</dbReference>
<evidence type="ECO:0000313" key="2">
    <source>
        <dbReference type="Proteomes" id="UP000593566"/>
    </source>
</evidence>